<evidence type="ECO:0000256" key="1">
    <source>
        <dbReference type="ARBA" id="ARBA00023125"/>
    </source>
</evidence>
<dbReference type="InterPro" id="IPR000792">
    <property type="entry name" value="Tscrpt_reg_LuxR_C"/>
</dbReference>
<dbReference type="Proteomes" id="UP000868497">
    <property type="component" value="Unassembled WGS sequence"/>
</dbReference>
<dbReference type="RefSeq" id="WP_004112035.1">
    <property type="nucleotide sequence ID" value="NZ_CAWPIY010000246.1"/>
</dbReference>
<dbReference type="PROSITE" id="PS50043">
    <property type="entry name" value="HTH_LUXR_2"/>
    <property type="match status" value="1"/>
</dbReference>
<accession>A0AAD3YSN0</accession>
<dbReference type="GO" id="GO:0003677">
    <property type="term" value="F:DNA binding"/>
    <property type="evidence" value="ECO:0007669"/>
    <property type="project" value="UniProtKB-KW"/>
</dbReference>
<protein>
    <submittedName>
        <fullName evidence="3">Helix-turn-helix transcriptional regulator</fullName>
    </submittedName>
</protein>
<dbReference type="AlphaFoldDB" id="A0AAD3YSN0"/>
<evidence type="ECO:0000313" key="4">
    <source>
        <dbReference type="Proteomes" id="UP000868497"/>
    </source>
</evidence>
<gene>
    <name evidence="3" type="ORF">F6W21_24585</name>
</gene>
<name>A0AAD3YSN0_KLEOX</name>
<sequence length="194" mass="22173">MTIYGKDRVFIFGVEKILQTLSDEAGTEAESDAACMYVTHGMDIQEIYALFFRHPPEHYAIFITSERHFEAINCLFPGLLKLCLAERLTVDELHQALRVMRLFSAQNQSVAYLPARLNFTHAERQIMRLSLRGHSLDDIARIRGVSPSTVSVQRTRLMKRMGTKSLQELCSLYAAMRASDRSRTPAKLNEDRGY</sequence>
<dbReference type="Gene3D" id="1.10.10.10">
    <property type="entry name" value="Winged helix-like DNA-binding domain superfamily/Winged helix DNA-binding domain"/>
    <property type="match status" value="1"/>
</dbReference>
<dbReference type="InterPro" id="IPR016032">
    <property type="entry name" value="Sig_transdc_resp-reg_C-effctor"/>
</dbReference>
<dbReference type="CDD" id="cd06170">
    <property type="entry name" value="LuxR_C_like"/>
    <property type="match status" value="1"/>
</dbReference>
<comment type="caution">
    <text evidence="3">The sequence shown here is derived from an EMBL/GenBank/DDBJ whole genome shotgun (WGS) entry which is preliminary data.</text>
</comment>
<dbReference type="SUPFAM" id="SSF46894">
    <property type="entry name" value="C-terminal effector domain of the bipartite response regulators"/>
    <property type="match status" value="1"/>
</dbReference>
<dbReference type="GO" id="GO:0006355">
    <property type="term" value="P:regulation of DNA-templated transcription"/>
    <property type="evidence" value="ECO:0007669"/>
    <property type="project" value="InterPro"/>
</dbReference>
<dbReference type="SMART" id="SM00421">
    <property type="entry name" value="HTH_LUXR"/>
    <property type="match status" value="1"/>
</dbReference>
<dbReference type="EMBL" id="DACXIC010000044">
    <property type="protein sequence ID" value="HAU4359509.1"/>
    <property type="molecule type" value="Genomic_DNA"/>
</dbReference>
<evidence type="ECO:0000313" key="3">
    <source>
        <dbReference type="EMBL" id="HAU4359509.1"/>
    </source>
</evidence>
<dbReference type="InterPro" id="IPR036388">
    <property type="entry name" value="WH-like_DNA-bd_sf"/>
</dbReference>
<reference evidence="3" key="2">
    <citation type="submission" date="2019-09" db="EMBL/GenBank/DDBJ databases">
        <authorList>
            <consortium name="NCBI Pathogen Detection Project"/>
        </authorList>
    </citation>
    <scope>NUCLEOTIDE SEQUENCE</scope>
    <source>
        <strain evidence="3">AUSMDU00005748</strain>
    </source>
</reference>
<dbReference type="Pfam" id="PF00196">
    <property type="entry name" value="GerE"/>
    <property type="match status" value="1"/>
</dbReference>
<proteinExistence type="predicted"/>
<keyword evidence="1" id="KW-0238">DNA-binding</keyword>
<evidence type="ECO:0000259" key="2">
    <source>
        <dbReference type="PROSITE" id="PS50043"/>
    </source>
</evidence>
<feature type="domain" description="HTH luxR-type" evidence="2">
    <location>
        <begin position="110"/>
        <end position="177"/>
    </location>
</feature>
<reference evidence="3" key="1">
    <citation type="journal article" date="2018" name="Genome Biol.">
        <title>SKESA: strategic k-mer extension for scrupulous assemblies.</title>
        <authorList>
            <person name="Souvorov A."/>
            <person name="Agarwala R."/>
            <person name="Lipman D.J."/>
        </authorList>
    </citation>
    <scope>NUCLEOTIDE SEQUENCE</scope>
    <source>
        <strain evidence="3">AUSMDU00005748</strain>
    </source>
</reference>
<organism evidence="3 4">
    <name type="scientific">Klebsiella oxytoca</name>
    <dbReference type="NCBI Taxonomy" id="571"/>
    <lineage>
        <taxon>Bacteria</taxon>
        <taxon>Pseudomonadati</taxon>
        <taxon>Pseudomonadota</taxon>
        <taxon>Gammaproteobacteria</taxon>
        <taxon>Enterobacterales</taxon>
        <taxon>Enterobacteriaceae</taxon>
        <taxon>Klebsiella/Raoultella group</taxon>
        <taxon>Klebsiella</taxon>
    </lineage>
</organism>